<feature type="region of interest" description="Disordered" evidence="8">
    <location>
        <begin position="747"/>
        <end position="825"/>
    </location>
</feature>
<dbReference type="Ensembl" id="ENSTNIT00000020141.1">
    <property type="protein sequence ID" value="ENSTNIP00000019911.1"/>
    <property type="gene ID" value="ENSTNIG00000016797.1"/>
</dbReference>
<evidence type="ECO:0000256" key="5">
    <source>
        <dbReference type="ARBA" id="ARBA00042347"/>
    </source>
</evidence>
<comment type="function">
    <text evidence="6">Regulates COPI-mediated retrograde protein traffic at the interface between the Golgi apparatus and the endoplasmic reticulum. Involved in the maintenance of the Golgi apparatus morphology.</text>
</comment>
<dbReference type="PANTHER" id="PTHR12984:SF3">
    <property type="entry name" value="N-TERMINAL KINASE-LIKE PROTEIN"/>
    <property type="match status" value="1"/>
</dbReference>
<protein>
    <recommendedName>
        <fullName evidence="4">N-terminal kinase-like protein</fullName>
    </recommendedName>
    <alternativeName>
        <fullName evidence="5">SCY1-like protein 1</fullName>
    </alternativeName>
</protein>
<dbReference type="Pfam" id="PF00069">
    <property type="entry name" value="Pkinase"/>
    <property type="match status" value="1"/>
</dbReference>
<evidence type="ECO:0000313" key="11">
    <source>
        <dbReference type="Proteomes" id="UP000007303"/>
    </source>
</evidence>
<dbReference type="InterPro" id="IPR051177">
    <property type="entry name" value="CIK-Related_Protein"/>
</dbReference>
<dbReference type="HOGENOM" id="CLU_010392_0_1_1"/>
<keyword evidence="11" id="KW-1185">Reference proteome</keyword>
<dbReference type="Gene3D" id="3.30.200.20">
    <property type="entry name" value="Phosphorylase Kinase, domain 1"/>
    <property type="match status" value="1"/>
</dbReference>
<dbReference type="InParanoid" id="H3DHB7"/>
<keyword evidence="1" id="KW-0677">Repeat</keyword>
<dbReference type="Proteomes" id="UP000007303">
    <property type="component" value="Unassembled WGS sequence"/>
</dbReference>
<dbReference type="Gene3D" id="1.10.510.10">
    <property type="entry name" value="Transferase(Phosphotransferase) domain 1"/>
    <property type="match status" value="1"/>
</dbReference>
<sequence length="825" mass="90679">MWSFFARDPVKDFAYEILPDTQEKSGIWTLHRGKRKTNGEPVSVFVYEVAQGTDQQTQLAKAAFKRMKTLRHPNILAYVDGLETEKSLYLVTEQVTPLAAHLKAQAEKGGAADLEFSWGLHQIVKALSFLVNDCHLLHNNLGIWAVFVDRAGEWKLGGLDHVAPEQGDPTGVSLPAPKAVYPDMEKYDPPESSSSGAEKWVGEVWRLGCLIWEVFNGPLPRTSSLRSLGKIPKTLVPHYCELVGANPRARPNPARFLQNCRAPGGFLSNSFVESNLFLEEIQIKEPAEKQQFFQDLSENLDSFPEDFCKHKVLPQLLTAFEFGNAGAVVLTPLFKVGKFLSAEEYQQKIIPVIVKMFSSTDRAMRIRLLQQMEQFIQYLNEAAVNSQIFPHVVHGFTDTNPAIREQTVKSMLLLAPKLNETNLNQELMRHFARLQARDEQGPIRCNTTVCLGKIASYLNAGTRQRVLISAFSRASKDPFPASRSAGVLGFAATHNFYSVTEIAARVLPTLCATVDPDKSVRDQAFKAIKSFLSKLETVSEDPTKLADIEKDVASSAQPAGSSSSWAGWVTGMSSITSKLIRNAPGTDGAGADGGGAPSNSQKGSEDKTSPSSLPHRAVSDRPNQSRADDVTDNDDEHVGERWDEDEDWGSLEEPEKTRTDPEDWSTDWSGMSSSRKKDADDSWSNEKEGQGQSSAGEDGWGNDWGEDDTGGTLTNASLPLPAGVRLASDYNWDSGAAAGANQNDLFASLSQRNTPGNVPGEGWGAEPTGDWGTEESWESVDGNQGLSKAELNKKKREERRKELEAKRAERKAAKGPLKLGARKLD</sequence>
<dbReference type="InterPro" id="IPR011009">
    <property type="entry name" value="Kinase-like_dom_sf"/>
</dbReference>
<dbReference type="PROSITE" id="PS50011">
    <property type="entry name" value="PROTEIN_KINASE_DOM"/>
    <property type="match status" value="1"/>
</dbReference>
<dbReference type="InterPro" id="IPR021133">
    <property type="entry name" value="HEAT_type_2"/>
</dbReference>
<feature type="region of interest" description="Disordered" evidence="8">
    <location>
        <begin position="580"/>
        <end position="718"/>
    </location>
</feature>
<feature type="compositionally biased region" description="Gly residues" evidence="8">
    <location>
        <begin position="587"/>
        <end position="596"/>
    </location>
</feature>
<evidence type="ECO:0000256" key="6">
    <source>
        <dbReference type="ARBA" id="ARBA00056114"/>
    </source>
</evidence>
<dbReference type="PROSITE" id="PS50077">
    <property type="entry name" value="HEAT_REPEAT"/>
    <property type="match status" value="1"/>
</dbReference>
<feature type="compositionally biased region" description="Basic and acidic residues" evidence="8">
    <location>
        <begin position="675"/>
        <end position="689"/>
    </location>
</feature>
<organism evidence="10 11">
    <name type="scientific">Tetraodon nigroviridis</name>
    <name type="common">Spotted green pufferfish</name>
    <name type="synonym">Chelonodon nigroviridis</name>
    <dbReference type="NCBI Taxonomy" id="99883"/>
    <lineage>
        <taxon>Eukaryota</taxon>
        <taxon>Metazoa</taxon>
        <taxon>Chordata</taxon>
        <taxon>Craniata</taxon>
        <taxon>Vertebrata</taxon>
        <taxon>Euteleostomi</taxon>
        <taxon>Actinopterygii</taxon>
        <taxon>Neopterygii</taxon>
        <taxon>Teleostei</taxon>
        <taxon>Neoteleostei</taxon>
        <taxon>Acanthomorphata</taxon>
        <taxon>Eupercaria</taxon>
        <taxon>Tetraodontiformes</taxon>
        <taxon>Tetradontoidea</taxon>
        <taxon>Tetraodontidae</taxon>
        <taxon>Tetraodon</taxon>
    </lineage>
</organism>
<evidence type="ECO:0000313" key="10">
    <source>
        <dbReference type="Ensembl" id="ENSTNIP00000019911.1"/>
    </source>
</evidence>
<name>H3DHB7_TETNG</name>
<reference evidence="11" key="1">
    <citation type="journal article" date="2004" name="Nature">
        <title>Genome duplication in the teleost fish Tetraodon nigroviridis reveals the early vertebrate proto-karyotype.</title>
        <authorList>
            <person name="Jaillon O."/>
            <person name="Aury J.-M."/>
            <person name="Brunet F."/>
            <person name="Petit J.-L."/>
            <person name="Stange-Thomann N."/>
            <person name="Mauceli E."/>
            <person name="Bouneau L."/>
            <person name="Fischer C."/>
            <person name="Ozouf-Costaz C."/>
            <person name="Bernot A."/>
            <person name="Nicaud S."/>
            <person name="Jaffe D."/>
            <person name="Fisher S."/>
            <person name="Lutfalla G."/>
            <person name="Dossat C."/>
            <person name="Segurens B."/>
            <person name="Dasilva C."/>
            <person name="Salanoubat M."/>
            <person name="Levy M."/>
            <person name="Boudet N."/>
            <person name="Castellano S."/>
            <person name="Anthouard V."/>
            <person name="Jubin C."/>
            <person name="Castelli V."/>
            <person name="Katinka M."/>
            <person name="Vacherie B."/>
            <person name="Biemont C."/>
            <person name="Skalli Z."/>
            <person name="Cattolico L."/>
            <person name="Poulain J."/>
            <person name="De Berardinis V."/>
            <person name="Cruaud C."/>
            <person name="Duprat S."/>
            <person name="Brottier P."/>
            <person name="Coutanceau J.-P."/>
            <person name="Gouzy J."/>
            <person name="Parra G."/>
            <person name="Lardier G."/>
            <person name="Chapple C."/>
            <person name="McKernan K.J."/>
            <person name="McEwan P."/>
            <person name="Bosak S."/>
            <person name="Kellis M."/>
            <person name="Volff J.-N."/>
            <person name="Guigo R."/>
            <person name="Zody M.C."/>
            <person name="Mesirov J."/>
            <person name="Lindblad-Toh K."/>
            <person name="Birren B."/>
            <person name="Nusbaum C."/>
            <person name="Kahn D."/>
            <person name="Robinson-Rechavi M."/>
            <person name="Laudet V."/>
            <person name="Schachter V."/>
            <person name="Quetier F."/>
            <person name="Saurin W."/>
            <person name="Scarpelli C."/>
            <person name="Wincker P."/>
            <person name="Lander E.S."/>
            <person name="Weissenbach J."/>
            <person name="Roest Crollius H."/>
        </authorList>
    </citation>
    <scope>NUCLEOTIDE SEQUENCE [LARGE SCALE GENOMIC DNA]</scope>
</reference>
<dbReference type="InterPro" id="IPR000719">
    <property type="entry name" value="Prot_kinase_dom"/>
</dbReference>
<feature type="compositionally biased region" description="Polar residues" evidence="8">
    <location>
        <begin position="747"/>
        <end position="756"/>
    </location>
</feature>
<evidence type="ECO:0000256" key="1">
    <source>
        <dbReference type="ARBA" id="ARBA00022737"/>
    </source>
</evidence>
<evidence type="ECO:0000256" key="2">
    <source>
        <dbReference type="ARBA" id="ARBA00023054"/>
    </source>
</evidence>
<dbReference type="GO" id="GO:0004672">
    <property type="term" value="F:protein kinase activity"/>
    <property type="evidence" value="ECO:0007669"/>
    <property type="project" value="InterPro"/>
</dbReference>
<reference evidence="10" key="2">
    <citation type="submission" date="2025-08" db="UniProtKB">
        <authorList>
            <consortium name="Ensembl"/>
        </authorList>
    </citation>
    <scope>IDENTIFICATION</scope>
</reference>
<dbReference type="OMA" id="NDTSWAG"/>
<evidence type="ECO:0000256" key="7">
    <source>
        <dbReference type="PROSITE-ProRule" id="PRU00103"/>
    </source>
</evidence>
<keyword evidence="2" id="KW-0175">Coiled coil</keyword>
<evidence type="ECO:0000256" key="4">
    <source>
        <dbReference type="ARBA" id="ARBA00040972"/>
    </source>
</evidence>
<comment type="similarity">
    <text evidence="3">Belongs to the protein kinase superfamily.</text>
</comment>
<feature type="compositionally biased region" description="Acidic residues" evidence="8">
    <location>
        <begin position="642"/>
        <end position="652"/>
    </location>
</feature>
<evidence type="ECO:0000259" key="9">
    <source>
        <dbReference type="PROSITE" id="PS50011"/>
    </source>
</evidence>
<proteinExistence type="inferred from homology"/>
<dbReference type="InterPro" id="IPR011989">
    <property type="entry name" value="ARM-like"/>
</dbReference>
<feature type="domain" description="Protein kinase" evidence="9">
    <location>
        <begin position="16"/>
        <end position="313"/>
    </location>
</feature>
<dbReference type="FunCoup" id="H3DHB7">
    <property type="interactions" value="1728"/>
</dbReference>
<dbReference type="Gene3D" id="1.25.10.10">
    <property type="entry name" value="Leucine-rich Repeat Variant"/>
    <property type="match status" value="1"/>
</dbReference>
<dbReference type="AlphaFoldDB" id="H3DHB7"/>
<reference evidence="10" key="3">
    <citation type="submission" date="2025-09" db="UniProtKB">
        <authorList>
            <consortium name="Ensembl"/>
        </authorList>
    </citation>
    <scope>IDENTIFICATION</scope>
</reference>
<dbReference type="PANTHER" id="PTHR12984">
    <property type="entry name" value="SCY1-RELATED S/T PROTEIN KINASE-LIKE"/>
    <property type="match status" value="1"/>
</dbReference>
<feature type="compositionally biased region" description="Basic and acidic residues" evidence="8">
    <location>
        <begin position="799"/>
        <end position="812"/>
    </location>
</feature>
<feature type="repeat" description="HEAT" evidence="7">
    <location>
        <begin position="388"/>
        <end position="426"/>
    </location>
</feature>
<evidence type="ECO:0000256" key="8">
    <source>
        <dbReference type="SAM" id="MobiDB-lite"/>
    </source>
</evidence>
<dbReference type="SUPFAM" id="SSF56112">
    <property type="entry name" value="Protein kinase-like (PK-like)"/>
    <property type="match status" value="1"/>
</dbReference>
<dbReference type="STRING" id="99883.ENSTNIP00000019911"/>
<accession>H3DHB7</accession>
<dbReference type="GO" id="GO:0005524">
    <property type="term" value="F:ATP binding"/>
    <property type="evidence" value="ECO:0007669"/>
    <property type="project" value="InterPro"/>
</dbReference>
<evidence type="ECO:0000256" key="3">
    <source>
        <dbReference type="ARBA" id="ARBA00038349"/>
    </source>
</evidence>
<dbReference type="SUPFAM" id="SSF48371">
    <property type="entry name" value="ARM repeat"/>
    <property type="match status" value="1"/>
</dbReference>
<dbReference type="InterPro" id="IPR016024">
    <property type="entry name" value="ARM-type_fold"/>
</dbReference>
<dbReference type="FunFam" id="1.25.10.10:FF:000108">
    <property type="entry name" value="N-terminal kinase-like protein isoform X1"/>
    <property type="match status" value="1"/>
</dbReference>
<dbReference type="GeneTree" id="ENSGT00930000151054"/>